<dbReference type="EMBL" id="JAVRRA010008214">
    <property type="protein sequence ID" value="KAK5257532.1"/>
    <property type="molecule type" value="Genomic_DNA"/>
</dbReference>
<feature type="compositionally biased region" description="Low complexity" evidence="1">
    <location>
        <begin position="78"/>
        <end position="94"/>
    </location>
</feature>
<evidence type="ECO:0000256" key="1">
    <source>
        <dbReference type="SAM" id="MobiDB-lite"/>
    </source>
</evidence>
<feature type="region of interest" description="Disordered" evidence="1">
    <location>
        <begin position="67"/>
        <end position="94"/>
    </location>
</feature>
<evidence type="ECO:0000313" key="2">
    <source>
        <dbReference type="EMBL" id="KAK5257532.1"/>
    </source>
</evidence>
<dbReference type="Proteomes" id="UP001357485">
    <property type="component" value="Unassembled WGS sequence"/>
</dbReference>
<feature type="non-terminal residue" evidence="2">
    <location>
        <position position="94"/>
    </location>
</feature>
<organism evidence="2 3">
    <name type="scientific">Cryomyces antarcticus</name>
    <dbReference type="NCBI Taxonomy" id="329879"/>
    <lineage>
        <taxon>Eukaryota</taxon>
        <taxon>Fungi</taxon>
        <taxon>Dikarya</taxon>
        <taxon>Ascomycota</taxon>
        <taxon>Pezizomycotina</taxon>
        <taxon>Dothideomycetes</taxon>
        <taxon>Dothideomycetes incertae sedis</taxon>
        <taxon>Cryomyces</taxon>
    </lineage>
</organism>
<sequence length="94" mass="10118">MDATHHGQTQMESVVLAEQKINSPTSHTIDLRQSEMSGMTTSSTDSPASQYVGIYALSSRHCELPLTDETDVSSPSMRVSRATVSASSSTQDLQ</sequence>
<comment type="caution">
    <text evidence="2">The sequence shown here is derived from an EMBL/GenBank/DDBJ whole genome shotgun (WGS) entry which is preliminary data.</text>
</comment>
<name>A0ABR0M1M5_9PEZI</name>
<accession>A0ABR0M1M5</accession>
<gene>
    <name evidence="2" type="ORF">LTR16_000356</name>
</gene>
<proteinExistence type="predicted"/>
<reference evidence="2 3" key="1">
    <citation type="submission" date="2023-08" db="EMBL/GenBank/DDBJ databases">
        <title>Black Yeasts Isolated from many extreme environments.</title>
        <authorList>
            <person name="Coleine C."/>
            <person name="Stajich J.E."/>
            <person name="Selbmann L."/>
        </authorList>
    </citation>
    <scope>NUCLEOTIDE SEQUENCE [LARGE SCALE GENOMIC DNA]</scope>
    <source>
        <strain evidence="2 3">CCFEE 536</strain>
    </source>
</reference>
<keyword evidence="3" id="KW-1185">Reference proteome</keyword>
<evidence type="ECO:0000313" key="3">
    <source>
        <dbReference type="Proteomes" id="UP001357485"/>
    </source>
</evidence>
<protein>
    <submittedName>
        <fullName evidence="2">Uncharacterized protein</fullName>
    </submittedName>
</protein>